<evidence type="ECO:0000313" key="1">
    <source>
        <dbReference type="EMBL" id="SFM21312.1"/>
    </source>
</evidence>
<reference evidence="2" key="1">
    <citation type="submission" date="2016-10" db="EMBL/GenBank/DDBJ databases">
        <authorList>
            <person name="Varghese N."/>
            <person name="Submissions S."/>
        </authorList>
    </citation>
    <scope>NUCLEOTIDE SEQUENCE [LARGE SCALE GENOMIC DNA]</scope>
    <source>
        <strain evidence="2">CGMCC 1.7061</strain>
    </source>
</reference>
<dbReference type="Proteomes" id="UP000198519">
    <property type="component" value="Unassembled WGS sequence"/>
</dbReference>
<dbReference type="RefSeq" id="WP_092021615.1">
    <property type="nucleotide sequence ID" value="NZ_FOUE01000002.1"/>
</dbReference>
<dbReference type="STRING" id="488535.SAMN04487963_1742"/>
<accession>A0A1I4P0L3</accession>
<organism evidence="1 2">
    <name type="scientific">Marinobacter zhejiangensis</name>
    <dbReference type="NCBI Taxonomy" id="488535"/>
    <lineage>
        <taxon>Bacteria</taxon>
        <taxon>Pseudomonadati</taxon>
        <taxon>Pseudomonadota</taxon>
        <taxon>Gammaproteobacteria</taxon>
        <taxon>Pseudomonadales</taxon>
        <taxon>Marinobacteraceae</taxon>
        <taxon>Marinobacter</taxon>
    </lineage>
</organism>
<dbReference type="OrthoDB" id="5625686at2"/>
<sequence>MTLSHEPPQVPGTAHCPLCGKENHCAVSLGEPPEHCWCFAPDIQFTEAMKALVPADKRGRSCICADCVSRLAQGLDKDGLAP</sequence>
<proteinExistence type="predicted"/>
<keyword evidence="2" id="KW-1185">Reference proteome</keyword>
<gene>
    <name evidence="1" type="ORF">SAMN04487963_1742</name>
</gene>
<dbReference type="EMBL" id="FOUE01000002">
    <property type="protein sequence ID" value="SFM21312.1"/>
    <property type="molecule type" value="Genomic_DNA"/>
</dbReference>
<dbReference type="Pfam" id="PF14375">
    <property type="entry name" value="Cys_rich_CWC"/>
    <property type="match status" value="1"/>
</dbReference>
<dbReference type="InterPro" id="IPR032720">
    <property type="entry name" value="Cys_rich_CWC"/>
</dbReference>
<protein>
    <submittedName>
        <fullName evidence="1">Cysteine-rich CWC</fullName>
    </submittedName>
</protein>
<dbReference type="AlphaFoldDB" id="A0A1I4P0L3"/>
<name>A0A1I4P0L3_9GAMM</name>
<evidence type="ECO:0000313" key="2">
    <source>
        <dbReference type="Proteomes" id="UP000198519"/>
    </source>
</evidence>